<evidence type="ECO:0000256" key="2">
    <source>
        <dbReference type="ARBA" id="ARBA00022614"/>
    </source>
</evidence>
<reference evidence="11 12" key="1">
    <citation type="journal article" date="2017" name="Genome Biol.">
        <title>New reference genome sequences of hot pepper reveal the massive evolution of plant disease-resistance genes by retroduplication.</title>
        <authorList>
            <person name="Kim S."/>
            <person name="Park J."/>
            <person name="Yeom S.I."/>
            <person name="Kim Y.M."/>
            <person name="Seo E."/>
            <person name="Kim K.T."/>
            <person name="Kim M.S."/>
            <person name="Lee J.M."/>
            <person name="Cheong K."/>
            <person name="Shin H.S."/>
            <person name="Kim S.B."/>
            <person name="Han K."/>
            <person name="Lee J."/>
            <person name="Park M."/>
            <person name="Lee H.A."/>
            <person name="Lee H.Y."/>
            <person name="Lee Y."/>
            <person name="Oh S."/>
            <person name="Lee J.H."/>
            <person name="Choi E."/>
            <person name="Choi E."/>
            <person name="Lee S.E."/>
            <person name="Jeon J."/>
            <person name="Kim H."/>
            <person name="Choi G."/>
            <person name="Song H."/>
            <person name="Lee J."/>
            <person name="Lee S.C."/>
            <person name="Kwon J.K."/>
            <person name="Lee H.Y."/>
            <person name="Koo N."/>
            <person name="Hong Y."/>
            <person name="Kim R.W."/>
            <person name="Kang W.H."/>
            <person name="Huh J.H."/>
            <person name="Kang B.C."/>
            <person name="Yang T.J."/>
            <person name="Lee Y.H."/>
            <person name="Bennetzen J.L."/>
            <person name="Choi D."/>
        </authorList>
    </citation>
    <scope>NUCLEOTIDE SEQUENCE [LARGE SCALE GENOMIC DNA]</scope>
    <source>
        <strain evidence="12">cv. PBC81</strain>
    </source>
</reference>
<reference evidence="12" key="2">
    <citation type="journal article" date="2017" name="J. Anim. Genet.">
        <title>Multiple reference genome sequences of hot pepper reveal the massive evolution of plant disease resistance genes by retroduplication.</title>
        <authorList>
            <person name="Kim S."/>
            <person name="Park J."/>
            <person name="Yeom S.-I."/>
            <person name="Kim Y.-M."/>
            <person name="Seo E."/>
            <person name="Kim K.-T."/>
            <person name="Kim M.-S."/>
            <person name="Lee J.M."/>
            <person name="Cheong K."/>
            <person name="Shin H.-S."/>
            <person name="Kim S.-B."/>
            <person name="Han K."/>
            <person name="Lee J."/>
            <person name="Park M."/>
            <person name="Lee H.-A."/>
            <person name="Lee H.-Y."/>
            <person name="Lee Y."/>
            <person name="Oh S."/>
            <person name="Lee J.H."/>
            <person name="Choi E."/>
            <person name="Choi E."/>
            <person name="Lee S.E."/>
            <person name="Jeon J."/>
            <person name="Kim H."/>
            <person name="Choi G."/>
            <person name="Song H."/>
            <person name="Lee J."/>
            <person name="Lee S.-C."/>
            <person name="Kwon J.-K."/>
            <person name="Lee H.-Y."/>
            <person name="Koo N."/>
            <person name="Hong Y."/>
            <person name="Kim R.W."/>
            <person name="Kang W.-H."/>
            <person name="Huh J.H."/>
            <person name="Kang B.-C."/>
            <person name="Yang T.-J."/>
            <person name="Lee Y.-H."/>
            <person name="Bennetzen J.L."/>
            <person name="Choi D."/>
        </authorList>
    </citation>
    <scope>NUCLEOTIDE SEQUENCE [LARGE SCALE GENOMIC DNA]</scope>
    <source>
        <strain evidence="12">cv. PBC81</strain>
    </source>
</reference>
<dbReference type="GO" id="GO:0016020">
    <property type="term" value="C:membrane"/>
    <property type="evidence" value="ECO:0007669"/>
    <property type="project" value="UniProtKB-SubCell"/>
</dbReference>
<feature type="chain" id="PRO_5013962100" description="Leucine-rich repeat-containing N-terminal plant-type domain-containing protein" evidence="9">
    <location>
        <begin position="23"/>
        <end position="187"/>
    </location>
</feature>
<dbReference type="Pfam" id="PF08263">
    <property type="entry name" value="LRRNT_2"/>
    <property type="match status" value="2"/>
</dbReference>
<evidence type="ECO:0000259" key="10">
    <source>
        <dbReference type="Pfam" id="PF08263"/>
    </source>
</evidence>
<evidence type="ECO:0000256" key="8">
    <source>
        <dbReference type="ARBA" id="ARBA00023180"/>
    </source>
</evidence>
<accession>A0A2G2W4T3</accession>
<dbReference type="OrthoDB" id="1305316at2759"/>
<keyword evidence="8" id="KW-0325">Glycoprotein</keyword>
<dbReference type="InterPro" id="IPR032675">
    <property type="entry name" value="LRR_dom_sf"/>
</dbReference>
<feature type="signal peptide" evidence="9">
    <location>
        <begin position="1"/>
        <end position="22"/>
    </location>
</feature>
<dbReference type="InterPro" id="IPR013210">
    <property type="entry name" value="LRR_N_plant-typ"/>
</dbReference>
<dbReference type="InterPro" id="IPR001611">
    <property type="entry name" value="Leu-rich_rpt"/>
</dbReference>
<name>A0A2G2W4T3_CAPBA</name>
<evidence type="ECO:0000313" key="12">
    <source>
        <dbReference type="Proteomes" id="UP000224567"/>
    </source>
</evidence>
<evidence type="ECO:0000313" key="11">
    <source>
        <dbReference type="EMBL" id="PHT40237.1"/>
    </source>
</evidence>
<dbReference type="EMBL" id="MLFT02000008">
    <property type="protein sequence ID" value="PHT40237.1"/>
    <property type="molecule type" value="Genomic_DNA"/>
</dbReference>
<comment type="subcellular location">
    <subcellularLocation>
        <location evidence="1">Membrane</location>
        <topology evidence="1">Single-pass type I membrane protein</topology>
    </subcellularLocation>
</comment>
<keyword evidence="4 9" id="KW-0732">Signal</keyword>
<proteinExistence type="predicted"/>
<dbReference type="PANTHER" id="PTHR48061">
    <property type="entry name" value="LEUCINE-RICH REPEAT RECEPTOR PROTEIN KINASE EMS1-LIKE-RELATED"/>
    <property type="match status" value="1"/>
</dbReference>
<keyword evidence="3" id="KW-0812">Transmembrane</keyword>
<dbReference type="AlphaFoldDB" id="A0A2G2W4T3"/>
<evidence type="ECO:0000256" key="4">
    <source>
        <dbReference type="ARBA" id="ARBA00022729"/>
    </source>
</evidence>
<evidence type="ECO:0000256" key="7">
    <source>
        <dbReference type="ARBA" id="ARBA00023136"/>
    </source>
</evidence>
<gene>
    <name evidence="11" type="ORF">CQW23_19091</name>
</gene>
<dbReference type="GO" id="GO:0050832">
    <property type="term" value="P:defense response to fungus"/>
    <property type="evidence" value="ECO:0007669"/>
    <property type="project" value="UniProtKB-ARBA"/>
</dbReference>
<keyword evidence="12" id="KW-1185">Reference proteome</keyword>
<evidence type="ECO:0000256" key="3">
    <source>
        <dbReference type="ARBA" id="ARBA00022692"/>
    </source>
</evidence>
<dbReference type="PANTHER" id="PTHR48061:SF10">
    <property type="entry name" value="LEUCINE-RICH REPEAT-CONTAINING N-TERMINAL PLANT-TYPE DOMAIN-CONTAINING PROTEIN"/>
    <property type="match status" value="1"/>
</dbReference>
<evidence type="ECO:0000256" key="1">
    <source>
        <dbReference type="ARBA" id="ARBA00004479"/>
    </source>
</evidence>
<dbReference type="Proteomes" id="UP000224567">
    <property type="component" value="Unassembled WGS sequence"/>
</dbReference>
<feature type="domain" description="Leucine-rich repeat-containing N-terminal plant-type" evidence="10">
    <location>
        <begin position="75"/>
        <end position="89"/>
    </location>
</feature>
<keyword evidence="7" id="KW-0472">Membrane</keyword>
<dbReference type="Gene3D" id="3.80.10.10">
    <property type="entry name" value="Ribonuclease Inhibitor"/>
    <property type="match status" value="1"/>
</dbReference>
<keyword evidence="5" id="KW-0677">Repeat</keyword>
<dbReference type="Pfam" id="PF00560">
    <property type="entry name" value="LRR_1"/>
    <property type="match status" value="2"/>
</dbReference>
<keyword evidence="6" id="KW-1133">Transmembrane helix</keyword>
<evidence type="ECO:0000256" key="5">
    <source>
        <dbReference type="ARBA" id="ARBA00022737"/>
    </source>
</evidence>
<comment type="caution">
    <text evidence="11">The sequence shown here is derived from an EMBL/GenBank/DDBJ whole genome shotgun (WGS) entry which is preliminary data.</text>
</comment>
<dbReference type="STRING" id="33114.A0A2G2W4T3"/>
<keyword evidence="2" id="KW-0433">Leucine-rich repeat</keyword>
<feature type="domain" description="Leucine-rich repeat-containing N-terminal plant-type" evidence="10">
    <location>
        <begin position="31"/>
        <end position="50"/>
    </location>
</feature>
<evidence type="ECO:0000256" key="9">
    <source>
        <dbReference type="SAM" id="SignalP"/>
    </source>
</evidence>
<protein>
    <recommendedName>
        <fullName evidence="10">Leucine-rich repeat-containing N-terminal plant-type domain-containing protein</fullName>
    </recommendedName>
</protein>
<dbReference type="SUPFAM" id="SSF52058">
    <property type="entry name" value="L domain-like"/>
    <property type="match status" value="1"/>
</dbReference>
<sequence length="187" mass="21273">MNCVKLVLFFMLYPFLCQLAFSSSLPHFCPKHQAHALLQFKQMFTLNPNASGDYCFNMTRTSRLYLSYPRTLSGNKSTDCCSWNGVYCDEMTGQVIELDLFCSRLQGKFHSNSSLFQLSSLKWLDLSNNNFSGLIISPKFGELSSLTHLDLSHSCFIGVIPAEISHLSKLQALRIWIYDPYGLRTVT</sequence>
<dbReference type="InterPro" id="IPR046956">
    <property type="entry name" value="RLP23-like"/>
</dbReference>
<evidence type="ECO:0000256" key="6">
    <source>
        <dbReference type="ARBA" id="ARBA00022989"/>
    </source>
</evidence>
<organism evidence="11 12">
    <name type="scientific">Capsicum baccatum</name>
    <name type="common">Peruvian pepper</name>
    <dbReference type="NCBI Taxonomy" id="33114"/>
    <lineage>
        <taxon>Eukaryota</taxon>
        <taxon>Viridiplantae</taxon>
        <taxon>Streptophyta</taxon>
        <taxon>Embryophyta</taxon>
        <taxon>Tracheophyta</taxon>
        <taxon>Spermatophyta</taxon>
        <taxon>Magnoliopsida</taxon>
        <taxon>eudicotyledons</taxon>
        <taxon>Gunneridae</taxon>
        <taxon>Pentapetalae</taxon>
        <taxon>asterids</taxon>
        <taxon>lamiids</taxon>
        <taxon>Solanales</taxon>
        <taxon>Solanaceae</taxon>
        <taxon>Solanoideae</taxon>
        <taxon>Capsiceae</taxon>
        <taxon>Capsicum</taxon>
    </lineage>
</organism>